<feature type="region of interest" description="Disordered" evidence="1">
    <location>
        <begin position="1"/>
        <end position="50"/>
    </location>
</feature>
<comment type="caution">
    <text evidence="2">The sequence shown here is derived from an EMBL/GenBank/DDBJ whole genome shotgun (WGS) entry which is preliminary data.</text>
</comment>
<keyword evidence="3" id="KW-1185">Reference proteome</keyword>
<feature type="region of interest" description="Disordered" evidence="1">
    <location>
        <begin position="64"/>
        <end position="135"/>
    </location>
</feature>
<dbReference type="AlphaFoldDB" id="A0AAP0PXE0"/>
<organism evidence="2 3">
    <name type="scientific">Stephania cephalantha</name>
    <dbReference type="NCBI Taxonomy" id="152367"/>
    <lineage>
        <taxon>Eukaryota</taxon>
        <taxon>Viridiplantae</taxon>
        <taxon>Streptophyta</taxon>
        <taxon>Embryophyta</taxon>
        <taxon>Tracheophyta</taxon>
        <taxon>Spermatophyta</taxon>
        <taxon>Magnoliopsida</taxon>
        <taxon>Ranunculales</taxon>
        <taxon>Menispermaceae</taxon>
        <taxon>Menispermoideae</taxon>
        <taxon>Cissampelideae</taxon>
        <taxon>Stephania</taxon>
    </lineage>
</organism>
<feature type="compositionally biased region" description="Basic and acidic residues" evidence="1">
    <location>
        <begin position="9"/>
        <end position="31"/>
    </location>
</feature>
<evidence type="ECO:0000256" key="1">
    <source>
        <dbReference type="SAM" id="MobiDB-lite"/>
    </source>
</evidence>
<dbReference type="EMBL" id="JBBNAG010000002">
    <property type="protein sequence ID" value="KAK9158755.1"/>
    <property type="molecule type" value="Genomic_DNA"/>
</dbReference>
<name>A0AAP0PXE0_9MAGN</name>
<gene>
    <name evidence="2" type="ORF">Scep_005329</name>
</gene>
<feature type="compositionally biased region" description="Basic and acidic residues" evidence="1">
    <location>
        <begin position="74"/>
        <end position="88"/>
    </location>
</feature>
<evidence type="ECO:0000313" key="2">
    <source>
        <dbReference type="EMBL" id="KAK9158755.1"/>
    </source>
</evidence>
<reference evidence="2 3" key="1">
    <citation type="submission" date="2024-01" db="EMBL/GenBank/DDBJ databases">
        <title>Genome assemblies of Stephania.</title>
        <authorList>
            <person name="Yang L."/>
        </authorList>
    </citation>
    <scope>NUCLEOTIDE SEQUENCE [LARGE SCALE GENOMIC DNA]</scope>
    <source>
        <strain evidence="2">JXDWG</strain>
        <tissue evidence="2">Leaf</tissue>
    </source>
</reference>
<evidence type="ECO:0000313" key="3">
    <source>
        <dbReference type="Proteomes" id="UP001419268"/>
    </source>
</evidence>
<feature type="compositionally biased region" description="Basic and acidic residues" evidence="1">
    <location>
        <begin position="113"/>
        <end position="122"/>
    </location>
</feature>
<sequence length="223" mass="24253">MPSCLSTGRRAEAGAATEERGQEHGSEREIAEPSGGRRTRGHGVGGTRGHGAVLVAIGDERVGAAAKTRRTRGGGKEGRTAALEEKTAQRQRRRTTNSRMGGARPGCRRRVLQRKDKADESRSTSTMKVDDDGDGGGEACAAAGIVRRRRRTKFVFAERGVEEDGLLVFTLFWVATYQCLVICSDLSQISLQISDRLVSVADHRRSITTFAGNLWREKSVIDL</sequence>
<protein>
    <submittedName>
        <fullName evidence="2">Uncharacterized protein</fullName>
    </submittedName>
</protein>
<proteinExistence type="predicted"/>
<accession>A0AAP0PXE0</accession>
<dbReference type="Proteomes" id="UP001419268">
    <property type="component" value="Unassembled WGS sequence"/>
</dbReference>